<dbReference type="RefSeq" id="WP_330080524.1">
    <property type="nucleotide sequence ID" value="NZ_JAZDCU010000015.1"/>
</dbReference>
<evidence type="ECO:0000313" key="2">
    <source>
        <dbReference type="Proteomes" id="UP001307839"/>
    </source>
</evidence>
<gene>
    <name evidence="1" type="ORF">V0R53_21800</name>
</gene>
<keyword evidence="2" id="KW-1185">Reference proteome</keyword>
<evidence type="ECO:0000313" key="1">
    <source>
        <dbReference type="EMBL" id="MEE1869023.1"/>
    </source>
</evidence>
<sequence length="112" mass="12184">MPEEKNLDHELLKLAAKGGGLDIEPCTCRDPKWPFRLKGQSGVRAHWNPLINDGDALKLAVELRLNIEINAGGVDVYSGDLDEGLYVPVSGDLRDCTRRAIVHAAAKVGELP</sequence>
<reference evidence="1 2" key="1">
    <citation type="submission" date="2024-01" db="EMBL/GenBank/DDBJ databases">
        <title>Unpublished Manusciprt.</title>
        <authorList>
            <person name="Duman M."/>
            <person name="Valdes E.G."/>
            <person name="Ajmi N."/>
            <person name="Altun S."/>
            <person name="Saticioglu I.B."/>
        </authorList>
    </citation>
    <scope>NUCLEOTIDE SEQUENCE [LARGE SCALE GENOMIC DNA]</scope>
    <source>
        <strain evidence="1 2">120P</strain>
    </source>
</reference>
<comment type="caution">
    <text evidence="1">The sequence shown here is derived from an EMBL/GenBank/DDBJ whole genome shotgun (WGS) entry which is preliminary data.</text>
</comment>
<proteinExistence type="predicted"/>
<name>A0AB35WZK8_9PSED</name>
<protein>
    <submittedName>
        <fullName evidence="1">Uncharacterized protein</fullName>
    </submittedName>
</protein>
<accession>A0AB35WZK8</accession>
<dbReference type="AlphaFoldDB" id="A0AB35WZK8"/>
<dbReference type="Proteomes" id="UP001307839">
    <property type="component" value="Unassembled WGS sequence"/>
</dbReference>
<organism evidence="1 2">
    <name type="scientific">Pseudomonas auratipiscis</name>
    <dbReference type="NCBI Taxonomy" id="3115853"/>
    <lineage>
        <taxon>Bacteria</taxon>
        <taxon>Pseudomonadati</taxon>
        <taxon>Pseudomonadota</taxon>
        <taxon>Gammaproteobacteria</taxon>
        <taxon>Pseudomonadales</taxon>
        <taxon>Pseudomonadaceae</taxon>
        <taxon>Pseudomonas</taxon>
    </lineage>
</organism>
<dbReference type="EMBL" id="JAZDQP010000017">
    <property type="protein sequence ID" value="MEE1869023.1"/>
    <property type="molecule type" value="Genomic_DNA"/>
</dbReference>